<feature type="transmembrane region" description="Helical" evidence="1">
    <location>
        <begin position="221"/>
        <end position="242"/>
    </location>
</feature>
<feature type="transmembrane region" description="Helical" evidence="1">
    <location>
        <begin position="254"/>
        <end position="272"/>
    </location>
</feature>
<accession>A0ABT2WEK4</accession>
<keyword evidence="1" id="KW-0812">Transmembrane</keyword>
<dbReference type="Proteomes" id="UP001208656">
    <property type="component" value="Unassembled WGS sequence"/>
</dbReference>
<comment type="caution">
    <text evidence="2">The sequence shown here is derived from an EMBL/GenBank/DDBJ whole genome shotgun (WGS) entry which is preliminary data.</text>
</comment>
<dbReference type="InterPro" id="IPR014194">
    <property type="entry name" value="Spore_III_AE"/>
</dbReference>
<keyword evidence="1" id="KW-1133">Transmembrane helix</keyword>
<gene>
    <name evidence="2" type="primary">spoIIIAE</name>
    <name evidence="2" type="ORF">OEV82_06420</name>
</gene>
<dbReference type="NCBIfam" id="TIGR02829">
    <property type="entry name" value="spore_III_AE"/>
    <property type="match status" value="1"/>
</dbReference>
<keyword evidence="1" id="KW-0472">Membrane</keyword>
<feature type="transmembrane region" description="Helical" evidence="1">
    <location>
        <begin position="116"/>
        <end position="133"/>
    </location>
</feature>
<feature type="transmembrane region" description="Helical" evidence="1">
    <location>
        <begin position="172"/>
        <end position="190"/>
    </location>
</feature>
<feature type="transmembrane region" description="Helical" evidence="1">
    <location>
        <begin position="373"/>
        <end position="397"/>
    </location>
</feature>
<evidence type="ECO:0000256" key="1">
    <source>
        <dbReference type="SAM" id="Phobius"/>
    </source>
</evidence>
<dbReference type="RefSeq" id="WP_173657766.1">
    <property type="nucleotide sequence ID" value="NZ_JAOUSE010000013.1"/>
</dbReference>
<keyword evidence="3" id="KW-1185">Reference proteome</keyword>
<reference evidence="2 3" key="1">
    <citation type="submission" date="2022-10" db="EMBL/GenBank/DDBJ databases">
        <title>Description of Fervidibacillus gen. nov. in the family Fervidibacillaceae fam. nov. with two species, Fervidibacillus albus sp. nov., and Fervidibacillus halotolerans sp. nov., isolated from tidal flat sediments.</title>
        <authorList>
            <person name="Kwon K.K."/>
            <person name="Yang S.-H."/>
        </authorList>
    </citation>
    <scope>NUCLEOTIDE SEQUENCE [LARGE SCALE GENOMIC DNA]</scope>
    <source>
        <strain evidence="2 3">DSM 23332</strain>
    </source>
</reference>
<sequence length="405" mass="44258">MRQRIGHFFLFVGIILLFFTPVPTVANTNVPQEQLDNDKQPINAMDLVNEQIDNMDFQEIEGFWNNIIHEYGGFLPGIEKQSIVEYIKQAGEFSFKELTFGAINYIFHELILNGKLLGTLILLTVLSMFLQSLQNAFETTTVSKIAYAVIFMVLMILALNSFHSAISYASDAIQQMINFTIAFIPLLLALIATSGNIISAGFFHPVIVFLTNISGVFVDKIVLPLLFLSVLLSIVSTLTTNYKATKLASLLRNWSVGLLGVFMTVFLSVVSIQGSVTAVADGVAIKTAKFATSNFIPVVGRMFTDAADTVISASVILKNTIGLAGVGILLFLVLFPSLKILMIAFIYKFSAALLQPLGGGSIIHCLDIISKSIIYIFAALGIVSIMFFLSITVIILAGNITLMVR</sequence>
<feature type="transmembrane region" description="Helical" evidence="1">
    <location>
        <begin position="321"/>
        <end position="347"/>
    </location>
</feature>
<dbReference type="EMBL" id="JAOUSE010000013">
    <property type="protein sequence ID" value="MCU9594085.1"/>
    <property type="molecule type" value="Genomic_DNA"/>
</dbReference>
<proteinExistence type="predicted"/>
<organism evidence="2 3">
    <name type="scientific">Pallidibacillus thermolactis</name>
    <dbReference type="NCBI Taxonomy" id="251051"/>
    <lineage>
        <taxon>Bacteria</taxon>
        <taxon>Bacillati</taxon>
        <taxon>Bacillota</taxon>
        <taxon>Bacilli</taxon>
        <taxon>Bacillales</taxon>
        <taxon>Bacillaceae</taxon>
        <taxon>Pallidibacillus</taxon>
    </lineage>
</organism>
<protein>
    <submittedName>
        <fullName evidence="2">Stage III sporulation protein AE</fullName>
    </submittedName>
</protein>
<evidence type="ECO:0000313" key="2">
    <source>
        <dbReference type="EMBL" id="MCU9594085.1"/>
    </source>
</evidence>
<evidence type="ECO:0000313" key="3">
    <source>
        <dbReference type="Proteomes" id="UP001208656"/>
    </source>
</evidence>
<name>A0ABT2WEK4_9BACI</name>
<feature type="transmembrane region" description="Helical" evidence="1">
    <location>
        <begin position="145"/>
        <end position="166"/>
    </location>
</feature>
<dbReference type="Pfam" id="PF09546">
    <property type="entry name" value="Spore_III_AE"/>
    <property type="match status" value="1"/>
</dbReference>